<organism evidence="1 2">
    <name type="scientific">Rhizobium leguminosarum</name>
    <dbReference type="NCBI Taxonomy" id="384"/>
    <lineage>
        <taxon>Bacteria</taxon>
        <taxon>Pseudomonadati</taxon>
        <taxon>Pseudomonadota</taxon>
        <taxon>Alphaproteobacteria</taxon>
        <taxon>Hyphomicrobiales</taxon>
        <taxon>Rhizobiaceae</taxon>
        <taxon>Rhizobium/Agrobacterium group</taxon>
        <taxon>Rhizobium</taxon>
    </lineage>
</organism>
<comment type="caution">
    <text evidence="1">The sequence shown here is derived from an EMBL/GenBank/DDBJ whole genome shotgun (WGS) entry which is preliminary data.</text>
</comment>
<accession>A0A4Q1TLH4</accession>
<dbReference type="AlphaFoldDB" id="A0A4Q1TLH4"/>
<evidence type="ECO:0000313" key="2">
    <source>
        <dbReference type="Proteomes" id="UP000290767"/>
    </source>
</evidence>
<evidence type="ECO:0000313" key="1">
    <source>
        <dbReference type="EMBL" id="RXT18775.1"/>
    </source>
</evidence>
<sequence length="126" mass="13847">MWVVADEARLFLNALLIYNRFGEGDPIMQAKALVLVLSVALAGCQTQSGDIEVAPVPVPGADHALQMSNTPDVGYNPEDKEDRERHALNYLKTRCPAGRIIKESVIETGTSDLGRPARTYMIYVKC</sequence>
<dbReference type="RefSeq" id="WP_129421627.1">
    <property type="nucleotide sequence ID" value="NZ_MZMU01000019.1"/>
</dbReference>
<proteinExistence type="predicted"/>
<dbReference type="EMBL" id="MZMU01000019">
    <property type="protein sequence ID" value="RXT18775.1"/>
    <property type="molecule type" value="Genomic_DNA"/>
</dbReference>
<protein>
    <submittedName>
        <fullName evidence="1">Uncharacterized protein</fullName>
    </submittedName>
</protein>
<reference evidence="1 2" key="1">
    <citation type="submission" date="2017-03" db="EMBL/GenBank/DDBJ databases">
        <authorList>
            <person name="Safronova V.I."/>
            <person name="Sazanova A.L."/>
            <person name="Chirak E.R."/>
        </authorList>
    </citation>
    <scope>NUCLEOTIDE SEQUENCE [LARGE SCALE GENOMIC DNA]</scope>
    <source>
        <strain evidence="1 2">Tri-43</strain>
    </source>
</reference>
<dbReference type="Proteomes" id="UP000290767">
    <property type="component" value="Unassembled WGS sequence"/>
</dbReference>
<name>A0A4Q1TLH4_RHILE</name>
<gene>
    <name evidence="1" type="ORF">B5P46_28200</name>
</gene>